<keyword evidence="5" id="KW-0934">Plastid</keyword>
<keyword evidence="16" id="KW-1185">Reference proteome</keyword>
<dbReference type="Pfam" id="PF12812">
    <property type="entry name" value="PDZ_1"/>
    <property type="match status" value="1"/>
</dbReference>
<dbReference type="PANTHER" id="PTHR46366:SF1">
    <property type="entry name" value="PDZ DOMAIN-CONTAINING PROTEIN C1685.05"/>
    <property type="match status" value="1"/>
</dbReference>
<dbReference type="CDD" id="cd06786">
    <property type="entry name" value="cpPDZ1_ScNma111-like"/>
    <property type="match status" value="1"/>
</dbReference>
<comment type="similarity">
    <text evidence="2">Belongs to the Luc7 family.</text>
</comment>
<feature type="domain" description="Thioredoxin" evidence="14">
    <location>
        <begin position="2"/>
        <end position="174"/>
    </location>
</feature>
<feature type="transmembrane region" description="Helical" evidence="12">
    <location>
        <begin position="1387"/>
        <end position="1409"/>
    </location>
</feature>
<dbReference type="CDD" id="cd02947">
    <property type="entry name" value="TRX_family"/>
    <property type="match status" value="1"/>
</dbReference>
<dbReference type="Proteomes" id="UP000467841">
    <property type="component" value="Unassembled WGS sequence"/>
</dbReference>
<name>A0A6D2JR29_9BRAS</name>
<evidence type="ECO:0000256" key="2">
    <source>
        <dbReference type="ARBA" id="ARBA00005655"/>
    </source>
</evidence>
<protein>
    <submittedName>
        <fullName evidence="15">Uncharacterized protein</fullName>
    </submittedName>
</protein>
<dbReference type="Gene3D" id="2.30.42.10">
    <property type="match status" value="1"/>
</dbReference>
<evidence type="ECO:0000259" key="13">
    <source>
        <dbReference type="PROSITE" id="PS50106"/>
    </source>
</evidence>
<evidence type="ECO:0000256" key="8">
    <source>
        <dbReference type="ARBA" id="ARBA00022982"/>
    </source>
</evidence>
<dbReference type="GO" id="GO:0003729">
    <property type="term" value="F:mRNA binding"/>
    <property type="evidence" value="ECO:0007669"/>
    <property type="project" value="InterPro"/>
</dbReference>
<dbReference type="InterPro" id="IPR046349">
    <property type="entry name" value="C1-like_sf"/>
</dbReference>
<evidence type="ECO:0000259" key="14">
    <source>
        <dbReference type="PROSITE" id="PS51352"/>
    </source>
</evidence>
<dbReference type="GO" id="GO:0008047">
    <property type="term" value="F:enzyme activator activity"/>
    <property type="evidence" value="ECO:0007669"/>
    <property type="project" value="UniProtKB-ARBA"/>
</dbReference>
<evidence type="ECO:0000256" key="10">
    <source>
        <dbReference type="ARBA" id="ARBA00023284"/>
    </source>
</evidence>
<dbReference type="GO" id="GO:0009507">
    <property type="term" value="C:chloroplast"/>
    <property type="evidence" value="ECO:0007669"/>
    <property type="project" value="UniProtKB-SubCell"/>
</dbReference>
<dbReference type="InterPro" id="IPR001478">
    <property type="entry name" value="PDZ"/>
</dbReference>
<keyword evidence="3" id="KW-0813">Transport</keyword>
<comment type="similarity">
    <text evidence="11">Belongs to the thioredoxin family. Plant F-type subfamily.</text>
</comment>
<keyword evidence="8" id="KW-0249">Electron transport</keyword>
<keyword evidence="10" id="KW-0676">Redox-active center</keyword>
<dbReference type="PROSITE" id="PS00194">
    <property type="entry name" value="THIOREDOXIN_1"/>
    <property type="match status" value="1"/>
</dbReference>
<dbReference type="InterPro" id="IPR025926">
    <property type="entry name" value="PDZ-like_dom"/>
</dbReference>
<dbReference type="OrthoDB" id="1884766at2759"/>
<dbReference type="SUPFAM" id="SSF52833">
    <property type="entry name" value="Thioredoxin-like"/>
    <property type="match status" value="1"/>
</dbReference>
<dbReference type="EMBL" id="CACVBM020001196">
    <property type="protein sequence ID" value="CAA7038544.1"/>
    <property type="molecule type" value="Genomic_DNA"/>
</dbReference>
<sequence>MPLSLRLAPSPTALSPTTGGFGPVRKQCRIPYSGVATTKIGFCSLDSVKRVDSSVVRCSLETVNVSVGQVTEVDKDTFWPIVKAAGEKIVVLDMYTQWCGPCKVIAPKYKALSEKYEDVVFLKLDCNPDNRPLAKELGIRVVPTFKILKDNKVVKEVTGAKYDDLVAAIETARRAIARQSLKLLDFFFLTLFFPNLQTEDMPTKHMMPFHEHPLYVDDGDSVSWLCALCLSDEKRGTVYLCMECELVTHKQCVEPFLNHPFQCNHFLKLFMASPIRAENHHHCHFCRNHLSSLLYARCTVCNINMDMDCVKSPPPLTVFQPKHHKHSLTLLSRLVTFTCNACGLEGDRNPYVCLECNMMLHKDCIDLPRVISINRHDHRISHTFHLGQEERDWECGVCRKMIDWAYGAYTCSRCPSYAVHSKCATRSEVWDGIELEDVPEEEEEIEDPYNVINETDIIHFSHEDHILRLDESCVITDMRCGGCVLPINEDDQCYKCVECDFILHKECANLPRKKRHLLHNHKLVLHVNEVAFKCRACDIYSNGFRYKCEDGCKDKFVYDVRCSSVSEPFHHDLHPHPLYWTLEGSKECHACDRETKNPLSCTVCEYALCMKCTTLPRKVKHRCDDHFLSLRQGVGNASGDLWCDVCEYKVMDPSECCYYTCDECGVTLDVDCVLGEFSYLKVGHISPNLEVVANNGLTRPLCNGLLRPRCVPSLLAWSLSRSLPNDENGYMGPCPKVHSLGKLRKEYREARAKGVDNYDRELEDAIDRLIVECDRKIRRALKRLQEEDAKAAIVISVSQVTQTPENRELPEKIKEKMKSILWFACHFADLEGKTDLKIRALELVEEMRTTRADQQCCCWKPSTKIEHPCQLPQPVPAQPPASALPPPDPRTQEMINEKLKKAEEFGEQGMVDEAQKALEEAEALKKLTVRREPAVDSTKYTAVDVRVTDQKLRLYDIYYHLKPWAFLALPYALVDNLSTASERLPETINEFSDSEAIWNVIVGTRVNLSDALIDTLIHMFRDDWRSALGVLNWAESCKGHRHSSESYDDILGKAKKWDRMKEFVERMRGEKLVTLNTIAKIMRRFAGAGEWEEAVNSSSRTLRRMLTRLTSSFTVGAHTFYMQAASGTKGGSSGSPVIDWQGRAVALNAGSCQALSFLQKSIDSCTDKPKAVHIPRGTLQMTFLHKGFDEIRRLGLRSETEQVVRHASPPGETGMLVVDSVVPSGPADKHLEPGDVLVRVNGSVLTQFLNLEGLIDDGVGEILELEIERGGQPLSVIVSVQDLHSITPDHFLEVSGVVIHPLSCQQARNFRFPCGLAYVANPGYMLFRAGVPRHAIIKKVANEDISGLGDLISVLSKLSRGARVPLEYMSHTDRYRKKSVFVTIDHLIVMNGTLLHSCIPVMTVLVYGMRNLQSNLLLFHHLLLLWKPLAGMVLRMTLDNTVLSDYEGATALLANSSLAERAIEPALVMFESRFLERWYFFILFTTMLLLRIIRQHWALPVLQSFVQLSYYLSLHCNVESVYLVGLSRNLQATSRKSIESGKRESGEDNLEEVSRGEARAHMFLKEFAEMPLDIKRSLKFHFNAYLRWKKDATGFPFGFTSLSM</sequence>
<evidence type="ECO:0000256" key="3">
    <source>
        <dbReference type="ARBA" id="ARBA00022448"/>
    </source>
</evidence>
<evidence type="ECO:0000256" key="5">
    <source>
        <dbReference type="ARBA" id="ARBA00022640"/>
    </source>
</evidence>
<dbReference type="InterPro" id="IPR004146">
    <property type="entry name" value="DC1"/>
</dbReference>
<evidence type="ECO:0000256" key="11">
    <source>
        <dbReference type="ARBA" id="ARBA00038337"/>
    </source>
</evidence>
<evidence type="ECO:0000256" key="7">
    <source>
        <dbReference type="ARBA" id="ARBA00022946"/>
    </source>
</evidence>
<keyword evidence="9" id="KW-1015">Disulfide bond</keyword>
<dbReference type="InterPro" id="IPR017937">
    <property type="entry name" value="Thioredoxin_CS"/>
</dbReference>
<reference evidence="15" key="1">
    <citation type="submission" date="2020-01" db="EMBL/GenBank/DDBJ databases">
        <authorList>
            <person name="Mishra B."/>
        </authorList>
    </citation>
    <scope>NUCLEOTIDE SEQUENCE [LARGE SCALE GENOMIC DNA]</scope>
</reference>
<comment type="subcellular location">
    <subcellularLocation>
        <location evidence="1">Plastid</location>
        <location evidence="1">Chloroplast</location>
    </subcellularLocation>
</comment>
<dbReference type="PROSITE" id="PS50106">
    <property type="entry name" value="PDZ"/>
    <property type="match status" value="1"/>
</dbReference>
<dbReference type="GO" id="GO:0005685">
    <property type="term" value="C:U1 snRNP"/>
    <property type="evidence" value="ECO:0007669"/>
    <property type="project" value="InterPro"/>
</dbReference>
<dbReference type="FunFam" id="2.30.42.10:FF:000268">
    <property type="entry name" value="DegP protease 7"/>
    <property type="match status" value="1"/>
</dbReference>
<dbReference type="InterPro" id="IPR036034">
    <property type="entry name" value="PDZ_sf"/>
</dbReference>
<dbReference type="GO" id="GO:0009642">
    <property type="term" value="P:response to light intensity"/>
    <property type="evidence" value="ECO:0007669"/>
    <property type="project" value="UniProtKB-ARBA"/>
</dbReference>
<dbReference type="SMART" id="SM00228">
    <property type="entry name" value="PDZ"/>
    <property type="match status" value="1"/>
</dbReference>
<feature type="transmembrane region" description="Helical" evidence="12">
    <location>
        <begin position="1477"/>
        <end position="1493"/>
    </location>
</feature>
<dbReference type="GO" id="GO:0045454">
    <property type="term" value="P:cell redox homeostasis"/>
    <property type="evidence" value="ECO:0007669"/>
    <property type="project" value="UniProtKB-ARBA"/>
</dbReference>
<keyword evidence="4" id="KW-0150">Chloroplast</keyword>
<dbReference type="Pfam" id="PF03107">
    <property type="entry name" value="C1_2"/>
    <property type="match status" value="3"/>
</dbReference>
<gene>
    <name evidence="15" type="ORF">MERR_LOCUS25779</name>
</gene>
<evidence type="ECO:0000313" key="15">
    <source>
        <dbReference type="EMBL" id="CAA7038544.1"/>
    </source>
</evidence>
<dbReference type="Pfam" id="PF03194">
    <property type="entry name" value="LUC7"/>
    <property type="match status" value="1"/>
</dbReference>
<keyword evidence="12" id="KW-1133">Transmembrane helix</keyword>
<dbReference type="GO" id="GO:0006376">
    <property type="term" value="P:mRNA splice site recognition"/>
    <property type="evidence" value="ECO:0007669"/>
    <property type="project" value="InterPro"/>
</dbReference>
<keyword evidence="6" id="KW-0677">Repeat</keyword>
<dbReference type="InterPro" id="IPR036249">
    <property type="entry name" value="Thioredoxin-like_sf"/>
</dbReference>
<keyword evidence="12" id="KW-0812">Transmembrane</keyword>
<evidence type="ECO:0000256" key="1">
    <source>
        <dbReference type="ARBA" id="ARBA00004229"/>
    </source>
</evidence>
<proteinExistence type="inferred from homology"/>
<dbReference type="InterPro" id="IPR013766">
    <property type="entry name" value="Thioredoxin_domain"/>
</dbReference>
<evidence type="ECO:0000313" key="16">
    <source>
        <dbReference type="Proteomes" id="UP000467841"/>
    </source>
</evidence>
<dbReference type="PANTHER" id="PTHR46366">
    <property type="entry name" value="PRO-APOPTOTIC SERINE PROTEASE NMA111"/>
    <property type="match status" value="1"/>
</dbReference>
<dbReference type="InterPro" id="IPR004882">
    <property type="entry name" value="Luc7-rel"/>
</dbReference>
<evidence type="ECO:0000256" key="12">
    <source>
        <dbReference type="SAM" id="Phobius"/>
    </source>
</evidence>
<accession>A0A6D2JR29</accession>
<dbReference type="PROSITE" id="PS51352">
    <property type="entry name" value="THIOREDOXIN_2"/>
    <property type="match status" value="1"/>
</dbReference>
<evidence type="ECO:0000256" key="4">
    <source>
        <dbReference type="ARBA" id="ARBA00022528"/>
    </source>
</evidence>
<comment type="caution">
    <text evidence="15">The sequence shown here is derived from an EMBL/GenBank/DDBJ whole genome shotgun (WGS) entry which is preliminary data.</text>
</comment>
<dbReference type="SUPFAM" id="SSF50156">
    <property type="entry name" value="PDZ domain-like"/>
    <property type="match status" value="1"/>
</dbReference>
<feature type="domain" description="PDZ" evidence="13">
    <location>
        <begin position="1181"/>
        <end position="1264"/>
    </location>
</feature>
<dbReference type="FunFam" id="3.40.30.10:FF:000250">
    <property type="entry name" value="Thioredoxin F-type, chloroplastic"/>
    <property type="match status" value="1"/>
</dbReference>
<keyword evidence="12" id="KW-0472">Membrane</keyword>
<evidence type="ECO:0000256" key="6">
    <source>
        <dbReference type="ARBA" id="ARBA00022737"/>
    </source>
</evidence>
<keyword evidence="7" id="KW-0809">Transit peptide</keyword>
<feature type="transmembrane region" description="Helical" evidence="12">
    <location>
        <begin position="1416"/>
        <end position="1438"/>
    </location>
</feature>
<evidence type="ECO:0000256" key="9">
    <source>
        <dbReference type="ARBA" id="ARBA00023157"/>
    </source>
</evidence>
<organism evidence="15 16">
    <name type="scientific">Microthlaspi erraticum</name>
    <dbReference type="NCBI Taxonomy" id="1685480"/>
    <lineage>
        <taxon>Eukaryota</taxon>
        <taxon>Viridiplantae</taxon>
        <taxon>Streptophyta</taxon>
        <taxon>Embryophyta</taxon>
        <taxon>Tracheophyta</taxon>
        <taxon>Spermatophyta</taxon>
        <taxon>Magnoliopsida</taxon>
        <taxon>eudicotyledons</taxon>
        <taxon>Gunneridae</taxon>
        <taxon>Pentapetalae</taxon>
        <taxon>rosids</taxon>
        <taxon>malvids</taxon>
        <taxon>Brassicales</taxon>
        <taxon>Brassicaceae</taxon>
        <taxon>Coluteocarpeae</taxon>
        <taxon>Microthlaspi</taxon>
    </lineage>
</organism>
<dbReference type="Gene3D" id="3.40.30.10">
    <property type="entry name" value="Glutaredoxin"/>
    <property type="match status" value="1"/>
</dbReference>
<dbReference type="Pfam" id="PF00085">
    <property type="entry name" value="Thioredoxin"/>
    <property type="match status" value="1"/>
</dbReference>
<dbReference type="SUPFAM" id="SSF57889">
    <property type="entry name" value="Cysteine-rich domain"/>
    <property type="match status" value="6"/>
</dbReference>